<evidence type="ECO:0000256" key="1">
    <source>
        <dbReference type="ARBA" id="ARBA00005567"/>
    </source>
</evidence>
<evidence type="ECO:0000313" key="7">
    <source>
        <dbReference type="EMBL" id="GHP06328.1"/>
    </source>
</evidence>
<dbReference type="InterPro" id="IPR015915">
    <property type="entry name" value="Kelch-typ_b-propeller"/>
</dbReference>
<evidence type="ECO:0000259" key="6">
    <source>
        <dbReference type="PROSITE" id="PS51228"/>
    </source>
</evidence>
<evidence type="ECO:0000256" key="4">
    <source>
        <dbReference type="ARBA" id="ARBA00023121"/>
    </source>
</evidence>
<dbReference type="SUPFAM" id="SSF47027">
    <property type="entry name" value="Acyl-CoA binding protein"/>
    <property type="match status" value="1"/>
</dbReference>
<organism evidence="7 8">
    <name type="scientific">Pycnococcus provasolii</name>
    <dbReference type="NCBI Taxonomy" id="41880"/>
    <lineage>
        <taxon>Eukaryota</taxon>
        <taxon>Viridiplantae</taxon>
        <taxon>Chlorophyta</taxon>
        <taxon>Pseudoscourfieldiophyceae</taxon>
        <taxon>Pseudoscourfieldiales</taxon>
        <taxon>Pycnococcaceae</taxon>
        <taxon>Pycnococcus</taxon>
    </lineage>
</organism>
<dbReference type="InterPro" id="IPR014352">
    <property type="entry name" value="FERM/acyl-CoA-bd_prot_sf"/>
</dbReference>
<comment type="similarity">
    <text evidence="1">Belongs to the ACBP family.</text>
</comment>
<accession>A0A830HHK1</accession>
<proteinExistence type="inferred from homology"/>
<name>A0A830HHK1_9CHLO</name>
<evidence type="ECO:0000256" key="2">
    <source>
        <dbReference type="ARBA" id="ARBA00022441"/>
    </source>
</evidence>
<feature type="compositionally biased region" description="Low complexity" evidence="5">
    <location>
        <begin position="571"/>
        <end position="583"/>
    </location>
</feature>
<protein>
    <submittedName>
        <fullName evidence="7">Acyl-CoA-binding domain-containing protein 5</fullName>
    </submittedName>
</protein>
<dbReference type="Proteomes" id="UP000660262">
    <property type="component" value="Unassembled WGS sequence"/>
</dbReference>
<feature type="region of interest" description="Disordered" evidence="5">
    <location>
        <begin position="111"/>
        <end position="153"/>
    </location>
</feature>
<feature type="domain" description="ACB" evidence="6">
    <location>
        <begin position="7"/>
        <end position="102"/>
    </location>
</feature>
<evidence type="ECO:0000256" key="3">
    <source>
        <dbReference type="ARBA" id="ARBA00022737"/>
    </source>
</evidence>
<dbReference type="Gene3D" id="2.120.10.80">
    <property type="entry name" value="Kelch-type beta propeller"/>
    <property type="match status" value="2"/>
</dbReference>
<keyword evidence="8" id="KW-1185">Reference proteome</keyword>
<feature type="region of interest" description="Disordered" evidence="5">
    <location>
        <begin position="571"/>
        <end position="618"/>
    </location>
</feature>
<dbReference type="Pfam" id="PF00887">
    <property type="entry name" value="ACBP"/>
    <property type="match status" value="1"/>
</dbReference>
<keyword evidence="4" id="KW-0446">Lipid-binding</keyword>
<sequence>MASSLTYPARFYAAVHFVDAIWPAGHEASSLPPLSDETRLVLWALSQQALSGPCNSPKPWSWNVVDAAKWQSWNQLGNMPPMEAMRLYVRTVEEDAGASWVDTLEPSQISQAIQKAEAAPPLESSNAPATSAASATSGGAGTGWPATNQSASDGWCEMTTNGIAPAPRTDTGCTLAGTTTQRQLFIFGGARSSRRANDAHALTLGTGTWSPAAVRPDPEVGPPPTAGARLIALGGFVYALGGRVRGAAAPTTLEVWRVRVSPAPQTLPSWERVPCGGEAPVARCGHCANLVAFGGGARVIVFGGEAMYDKDARNGEPTRRTVLADICVLDVSKLHGAGGGSMVDERGTPLAEWSSPPCGGAKPPPPLSNAASAAIGARFVAYFGGGGAVGSNVSSDLHVLDAATMTWLQLSQSTPRDIWLLYAPSERAGHAAICANGGRDLVVLGGGDGKRSLDDVWAIFNMREALLECVASGTPYNPSWTYLVECRGEAVAREGFGCAFDDAAGCCLIFGGYDGTYRNDVAVLKIPAEAPYDDAVDENGAAEAPVEKMVAVPTGDGTGMHFMSVKDDNAAASPAKLATSATPVATPPKPSPRKATTPQKAQPAASEPLPTSSDTRAEHAATKEVALMRKQLQTAQASLSAEESAHAATKEALEDARAHVMRLEVEVAELKEALDKSKGLEKEATLLRKRVEEEEKSSGGGGGLWSYISGGDTVAA</sequence>
<reference evidence="7" key="1">
    <citation type="submission" date="2020-10" db="EMBL/GenBank/DDBJ databases">
        <title>Unveiling of a novel bifunctional photoreceptor, Dualchrome1, isolated from a cosmopolitan green alga.</title>
        <authorList>
            <person name="Suzuki S."/>
            <person name="Kawachi M."/>
        </authorList>
    </citation>
    <scope>NUCLEOTIDE SEQUENCE</scope>
    <source>
        <strain evidence="7">NIES 2893</strain>
    </source>
</reference>
<dbReference type="PANTHER" id="PTHR46093:SF3">
    <property type="entry name" value="ACYL-COA-BINDING DOMAIN-CONTAINING PROTEIN 4"/>
    <property type="match status" value="1"/>
</dbReference>
<gene>
    <name evidence="7" type="ORF">PPROV_000507500</name>
</gene>
<dbReference type="GO" id="GO:0000062">
    <property type="term" value="F:fatty-acyl-CoA binding"/>
    <property type="evidence" value="ECO:0007669"/>
    <property type="project" value="InterPro"/>
</dbReference>
<feature type="compositionally biased region" description="Low complexity" evidence="5">
    <location>
        <begin position="705"/>
        <end position="716"/>
    </location>
</feature>
<comment type="caution">
    <text evidence="7">The sequence shown here is derived from an EMBL/GenBank/DDBJ whole genome shotgun (WGS) entry which is preliminary data.</text>
</comment>
<dbReference type="AlphaFoldDB" id="A0A830HHK1"/>
<feature type="region of interest" description="Disordered" evidence="5">
    <location>
        <begin position="690"/>
        <end position="716"/>
    </location>
</feature>
<dbReference type="Gene3D" id="1.20.80.10">
    <property type="match status" value="1"/>
</dbReference>
<dbReference type="OrthoDB" id="10251809at2759"/>
<dbReference type="SUPFAM" id="SSF117281">
    <property type="entry name" value="Kelch motif"/>
    <property type="match status" value="2"/>
</dbReference>
<dbReference type="InterPro" id="IPR035984">
    <property type="entry name" value="Acyl-CoA-binding_sf"/>
</dbReference>
<dbReference type="EMBL" id="BNJQ01000012">
    <property type="protein sequence ID" value="GHP06328.1"/>
    <property type="molecule type" value="Genomic_DNA"/>
</dbReference>
<dbReference type="Pfam" id="PF24681">
    <property type="entry name" value="Kelch_KLHDC2_KLHL20_DRC7"/>
    <property type="match status" value="1"/>
</dbReference>
<dbReference type="PANTHER" id="PTHR46093">
    <property type="entry name" value="ACYL-COA-BINDING DOMAIN-CONTAINING PROTEIN 5"/>
    <property type="match status" value="1"/>
</dbReference>
<evidence type="ECO:0000256" key="5">
    <source>
        <dbReference type="SAM" id="MobiDB-lite"/>
    </source>
</evidence>
<keyword evidence="2" id="KW-0880">Kelch repeat</keyword>
<dbReference type="PROSITE" id="PS51228">
    <property type="entry name" value="ACB_2"/>
    <property type="match status" value="1"/>
</dbReference>
<feature type="compositionally biased region" description="Low complexity" evidence="5">
    <location>
        <begin position="124"/>
        <end position="147"/>
    </location>
</feature>
<dbReference type="InterPro" id="IPR000582">
    <property type="entry name" value="Acyl-CoA-binding_protein"/>
</dbReference>
<keyword evidence="3" id="KW-0677">Repeat</keyword>
<evidence type="ECO:0000313" key="8">
    <source>
        <dbReference type="Proteomes" id="UP000660262"/>
    </source>
</evidence>